<evidence type="ECO:0000256" key="3">
    <source>
        <dbReference type="ARBA" id="ARBA00022670"/>
    </source>
</evidence>
<name>A0A841FEA9_9ACTN</name>
<dbReference type="Gene3D" id="3.50.30.60">
    <property type="entry name" value="LD-carboxypeptidase A C-terminal domain-like"/>
    <property type="match status" value="1"/>
</dbReference>
<keyword evidence="2 9" id="KW-0121">Carboxypeptidase</keyword>
<dbReference type="PANTHER" id="PTHR30237">
    <property type="entry name" value="MURAMOYLTETRAPEPTIDE CARBOXYPEPTIDASE"/>
    <property type="match status" value="1"/>
</dbReference>
<evidence type="ECO:0000256" key="6">
    <source>
        <dbReference type="PIRSR" id="PIRSR028757-1"/>
    </source>
</evidence>
<keyword evidence="4 9" id="KW-0378">Hydrolase</keyword>
<evidence type="ECO:0000313" key="10">
    <source>
        <dbReference type="Proteomes" id="UP000548476"/>
    </source>
</evidence>
<dbReference type="Gene3D" id="3.40.50.10740">
    <property type="entry name" value="Class I glutamine amidotransferase-like"/>
    <property type="match status" value="1"/>
</dbReference>
<proteinExistence type="inferred from homology"/>
<organism evidence="9 10">
    <name type="scientific">Phytomonospora endophytica</name>
    <dbReference type="NCBI Taxonomy" id="714109"/>
    <lineage>
        <taxon>Bacteria</taxon>
        <taxon>Bacillati</taxon>
        <taxon>Actinomycetota</taxon>
        <taxon>Actinomycetes</taxon>
        <taxon>Micromonosporales</taxon>
        <taxon>Micromonosporaceae</taxon>
        <taxon>Phytomonospora</taxon>
    </lineage>
</organism>
<comment type="caution">
    <text evidence="9">The sequence shown here is derived from an EMBL/GenBank/DDBJ whole genome shotgun (WGS) entry which is preliminary data.</text>
</comment>
<evidence type="ECO:0000259" key="8">
    <source>
        <dbReference type="Pfam" id="PF17676"/>
    </source>
</evidence>
<evidence type="ECO:0000256" key="5">
    <source>
        <dbReference type="ARBA" id="ARBA00022825"/>
    </source>
</evidence>
<dbReference type="Pfam" id="PF02016">
    <property type="entry name" value="Peptidase_S66"/>
    <property type="match status" value="1"/>
</dbReference>
<dbReference type="AlphaFoldDB" id="A0A841FEA9"/>
<dbReference type="PROSITE" id="PS51318">
    <property type="entry name" value="TAT"/>
    <property type="match status" value="1"/>
</dbReference>
<feature type="domain" description="LD-carboxypeptidase N-terminal" evidence="7">
    <location>
        <begin position="54"/>
        <end position="170"/>
    </location>
</feature>
<evidence type="ECO:0000256" key="2">
    <source>
        <dbReference type="ARBA" id="ARBA00022645"/>
    </source>
</evidence>
<evidence type="ECO:0000259" key="7">
    <source>
        <dbReference type="Pfam" id="PF02016"/>
    </source>
</evidence>
<feature type="domain" description="LD-carboxypeptidase C-terminal" evidence="8">
    <location>
        <begin position="221"/>
        <end position="335"/>
    </location>
</feature>
<dbReference type="GO" id="GO:0006508">
    <property type="term" value="P:proteolysis"/>
    <property type="evidence" value="ECO:0007669"/>
    <property type="project" value="UniProtKB-KW"/>
</dbReference>
<evidence type="ECO:0000256" key="1">
    <source>
        <dbReference type="ARBA" id="ARBA00010233"/>
    </source>
</evidence>
<dbReference type="PIRSF" id="PIRSF028757">
    <property type="entry name" value="LD-carboxypeptidase"/>
    <property type="match status" value="1"/>
</dbReference>
<dbReference type="EC" id="3.4.17.13" evidence="9"/>
<dbReference type="SUPFAM" id="SSF141986">
    <property type="entry name" value="LD-carboxypeptidase A C-terminal domain-like"/>
    <property type="match status" value="1"/>
</dbReference>
<dbReference type="SUPFAM" id="SSF52317">
    <property type="entry name" value="Class I glutamine amidotransferase-like"/>
    <property type="match status" value="1"/>
</dbReference>
<dbReference type="CDD" id="cd07025">
    <property type="entry name" value="Peptidase_S66"/>
    <property type="match status" value="1"/>
</dbReference>
<dbReference type="Proteomes" id="UP000548476">
    <property type="component" value="Unassembled WGS sequence"/>
</dbReference>
<evidence type="ECO:0000313" key="9">
    <source>
        <dbReference type="EMBL" id="MBB6032178.1"/>
    </source>
</evidence>
<feature type="active site" description="Nucleophile" evidence="6">
    <location>
        <position position="150"/>
    </location>
</feature>
<dbReference type="InterPro" id="IPR003507">
    <property type="entry name" value="S66_fam"/>
</dbReference>
<sequence>MTDLQLSRRGVLAAGAAIGGAAVLAGALPGTAAAEPAVDGAWRRPPKLVSGDRVRLVSPAAGPDHARLDIGKKMLESWGLVVEIGEHALGRFGYLSAPDADRAADVNDAFADPGVRAVFATRGGWGTGRIMDAIDFTGMSEHPKFFVGYSDVTSMHMGIWRRARVATVHGPMLAWNTDLHGPTDGPAALELKSALMSAEPVVLHRDPAIPSSGVESPGKATGRLFGGNLSILVTEPRDGNAPRTEGGILFFEDTNEAPYSVDRMLTELLRDGWFDGIAGIALGTFTSSVGNPGDWTILDVLADRLLPVGVPILGGFNVGHEARPHTMPFGTKATIDTAAGTLTVTAAAS</sequence>
<dbReference type="InterPro" id="IPR027478">
    <property type="entry name" value="LdcA_N"/>
</dbReference>
<feature type="active site" description="Charge relay system" evidence="6">
    <location>
        <position position="320"/>
    </location>
</feature>
<dbReference type="PANTHER" id="PTHR30237:SF2">
    <property type="entry name" value="MUREIN TETRAPEPTIDE CARBOXYPEPTIDASE"/>
    <property type="match status" value="1"/>
</dbReference>
<dbReference type="InterPro" id="IPR040921">
    <property type="entry name" value="Peptidase_S66C"/>
</dbReference>
<reference evidence="9 10" key="1">
    <citation type="submission" date="2020-08" db="EMBL/GenBank/DDBJ databases">
        <title>Genomic Encyclopedia of Type Strains, Phase IV (KMG-IV): sequencing the most valuable type-strain genomes for metagenomic binning, comparative biology and taxonomic classification.</title>
        <authorList>
            <person name="Goeker M."/>
        </authorList>
    </citation>
    <scope>NUCLEOTIDE SEQUENCE [LARGE SCALE GENOMIC DNA]</scope>
    <source>
        <strain evidence="9 10">YIM 65646</strain>
    </source>
</reference>
<gene>
    <name evidence="9" type="ORF">HNR73_000020</name>
</gene>
<comment type="similarity">
    <text evidence="1">Belongs to the peptidase S66 family.</text>
</comment>
<dbReference type="InterPro" id="IPR029062">
    <property type="entry name" value="Class_I_gatase-like"/>
</dbReference>
<dbReference type="GO" id="GO:0008236">
    <property type="term" value="F:serine-type peptidase activity"/>
    <property type="evidence" value="ECO:0007669"/>
    <property type="project" value="UniProtKB-KW"/>
</dbReference>
<dbReference type="InterPro" id="IPR006311">
    <property type="entry name" value="TAT_signal"/>
</dbReference>
<accession>A0A841FEA9</accession>
<evidence type="ECO:0000256" key="4">
    <source>
        <dbReference type="ARBA" id="ARBA00022801"/>
    </source>
</evidence>
<dbReference type="InterPro" id="IPR040449">
    <property type="entry name" value="Peptidase_S66_N"/>
</dbReference>
<keyword evidence="3" id="KW-0645">Protease</keyword>
<dbReference type="InterPro" id="IPR027461">
    <property type="entry name" value="Carboxypeptidase_A_C_sf"/>
</dbReference>
<dbReference type="GO" id="GO:0106415">
    <property type="term" value="F:muramoyltetrapeptide carboxypeptidase activity"/>
    <property type="evidence" value="ECO:0007669"/>
    <property type="project" value="UniProtKB-EC"/>
</dbReference>
<keyword evidence="10" id="KW-1185">Reference proteome</keyword>
<protein>
    <submittedName>
        <fullName evidence="9">Muramoyltetrapeptide carboxypeptidase</fullName>
        <ecNumber evidence="9">3.4.17.13</ecNumber>
    </submittedName>
</protein>
<dbReference type="Pfam" id="PF17676">
    <property type="entry name" value="Peptidase_S66C"/>
    <property type="match status" value="1"/>
</dbReference>
<dbReference type="RefSeq" id="WP_184785114.1">
    <property type="nucleotide sequence ID" value="NZ_BONT01000061.1"/>
</dbReference>
<keyword evidence="5" id="KW-0720">Serine protease</keyword>
<dbReference type="EMBL" id="JACHGT010000001">
    <property type="protein sequence ID" value="MBB6032178.1"/>
    <property type="molecule type" value="Genomic_DNA"/>
</dbReference>
<feature type="active site" description="Charge relay system" evidence="6">
    <location>
        <position position="252"/>
    </location>
</feature>